<feature type="signal peptide" evidence="1">
    <location>
        <begin position="1"/>
        <end position="19"/>
    </location>
</feature>
<gene>
    <name evidence="2" type="ORF">R6U77_11795</name>
</gene>
<keyword evidence="1" id="KW-0732">Signal</keyword>
<organism evidence="2 3">
    <name type="scientific">Lysinibacillus louembei</name>
    <dbReference type="NCBI Taxonomy" id="1470088"/>
    <lineage>
        <taxon>Bacteria</taxon>
        <taxon>Bacillati</taxon>
        <taxon>Bacillota</taxon>
        <taxon>Bacilli</taxon>
        <taxon>Bacillales</taxon>
        <taxon>Bacillaceae</taxon>
        <taxon>Lysinibacillus</taxon>
    </lineage>
</organism>
<dbReference type="RefSeq" id="WP_319835780.1">
    <property type="nucleotide sequence ID" value="NZ_CP137624.1"/>
</dbReference>
<evidence type="ECO:0000256" key="1">
    <source>
        <dbReference type="SAM" id="SignalP"/>
    </source>
</evidence>
<sequence>MKRKWLHGLAITALAFSLAGCGKSVQEQIEVGVASAETIFQEGAEVPNTTIGSIEVFVPKSYTVEQGANEMNYILTKDKDSYILFVNTNEQEDSKLHYDNLMADQTKNVVKSQEMESDEEFGFSAVVQHEDDKHYELIVSIGGIKMTTISEDRKIEDKLNTMMQIVRSVNIVK</sequence>
<protein>
    <recommendedName>
        <fullName evidence="4">DUF4367 domain-containing protein</fullName>
    </recommendedName>
</protein>
<keyword evidence="3" id="KW-1185">Reference proteome</keyword>
<proteinExistence type="predicted"/>
<reference evidence="2 3" key="1">
    <citation type="submission" date="2023-09" db="EMBL/GenBank/DDBJ databases">
        <authorList>
            <person name="Page C.A."/>
            <person name="Perez-Diaz I.M."/>
        </authorList>
    </citation>
    <scope>NUCLEOTIDE SEQUENCE [LARGE SCALE GENOMIC DNA]</scope>
    <source>
        <strain evidence="2 3">Ll15</strain>
    </source>
</reference>
<dbReference type="Proteomes" id="UP001322664">
    <property type="component" value="Chromosome"/>
</dbReference>
<evidence type="ECO:0008006" key="4">
    <source>
        <dbReference type="Google" id="ProtNLM"/>
    </source>
</evidence>
<evidence type="ECO:0000313" key="3">
    <source>
        <dbReference type="Proteomes" id="UP001322664"/>
    </source>
</evidence>
<evidence type="ECO:0000313" key="2">
    <source>
        <dbReference type="EMBL" id="WPK10565.1"/>
    </source>
</evidence>
<dbReference type="EMBL" id="CP137624">
    <property type="protein sequence ID" value="WPK10565.1"/>
    <property type="molecule type" value="Genomic_DNA"/>
</dbReference>
<name>A0ABZ0RUN8_9BACI</name>
<feature type="chain" id="PRO_5046723823" description="DUF4367 domain-containing protein" evidence="1">
    <location>
        <begin position="20"/>
        <end position="173"/>
    </location>
</feature>
<accession>A0ABZ0RUN8</accession>
<dbReference type="PROSITE" id="PS51257">
    <property type="entry name" value="PROKAR_LIPOPROTEIN"/>
    <property type="match status" value="1"/>
</dbReference>